<evidence type="ECO:0000313" key="1">
    <source>
        <dbReference type="EMBL" id="JAP17617.1"/>
    </source>
</evidence>
<accession>A0A0V0HAY7</accession>
<dbReference type="AlphaFoldDB" id="A0A0V0HAY7"/>
<reference evidence="1" key="1">
    <citation type="submission" date="2015-12" db="EMBL/GenBank/DDBJ databases">
        <title>Gene expression during late stages of embryo sac development: a critical building block for successful pollen-pistil interactions.</title>
        <authorList>
            <person name="Liu Y."/>
            <person name="Joly V."/>
            <person name="Sabar M."/>
            <person name="Matton D.P."/>
        </authorList>
    </citation>
    <scope>NUCLEOTIDE SEQUENCE</scope>
</reference>
<proteinExistence type="predicted"/>
<sequence length="76" mass="8801">MSVHMHMYLKGKNKATPTDLGLFEFYLSELLTKFKKTSVHPTPCNPSNFLLARIPKVIKPSLKIIFFNGKYHYKIS</sequence>
<organism evidence="1">
    <name type="scientific">Solanum chacoense</name>
    <name type="common">Chaco potato</name>
    <dbReference type="NCBI Taxonomy" id="4108"/>
    <lineage>
        <taxon>Eukaryota</taxon>
        <taxon>Viridiplantae</taxon>
        <taxon>Streptophyta</taxon>
        <taxon>Embryophyta</taxon>
        <taxon>Tracheophyta</taxon>
        <taxon>Spermatophyta</taxon>
        <taxon>Magnoliopsida</taxon>
        <taxon>eudicotyledons</taxon>
        <taxon>Gunneridae</taxon>
        <taxon>Pentapetalae</taxon>
        <taxon>asterids</taxon>
        <taxon>lamiids</taxon>
        <taxon>Solanales</taxon>
        <taxon>Solanaceae</taxon>
        <taxon>Solanoideae</taxon>
        <taxon>Solaneae</taxon>
        <taxon>Solanum</taxon>
    </lineage>
</organism>
<protein>
    <submittedName>
        <fullName evidence="1">Putative ovule protein</fullName>
    </submittedName>
</protein>
<dbReference type="EMBL" id="GEDG01022295">
    <property type="protein sequence ID" value="JAP17617.1"/>
    <property type="molecule type" value="Transcribed_RNA"/>
</dbReference>
<name>A0A0V0HAY7_SOLCH</name>